<dbReference type="STRING" id="3983.A0A2C9UX90"/>
<name>A0A2C9UX90_MANES</name>
<evidence type="ECO:0008006" key="2">
    <source>
        <dbReference type="Google" id="ProtNLM"/>
    </source>
</evidence>
<evidence type="ECO:0000313" key="1">
    <source>
        <dbReference type="EMBL" id="OAY35758.1"/>
    </source>
</evidence>
<proteinExistence type="predicted"/>
<gene>
    <name evidence="1" type="ORF">MANES_12G127900</name>
</gene>
<dbReference type="AlphaFoldDB" id="A0A2C9UX90"/>
<sequence>MQVVEYHRLYLSFAYGAKQGWGLSQTPTSLLARLLKARYFPRVSFMDAQVGSLPSYSRHSILFGRDLLCKGVRWQIGDDTTFCVWHDPWVC</sequence>
<accession>A0A2C9UX90</accession>
<reference evidence="1" key="1">
    <citation type="submission" date="2016-02" db="EMBL/GenBank/DDBJ databases">
        <title>WGS assembly of Manihot esculenta.</title>
        <authorList>
            <person name="Bredeson J.V."/>
            <person name="Prochnik S.E."/>
            <person name="Lyons J.B."/>
            <person name="Schmutz J."/>
            <person name="Grimwood J."/>
            <person name="Vrebalov J."/>
            <person name="Bart R.S."/>
            <person name="Amuge T."/>
            <person name="Ferguson M.E."/>
            <person name="Green R."/>
            <person name="Putnam N."/>
            <person name="Stites J."/>
            <person name="Rounsley S."/>
            <person name="Rokhsar D.S."/>
        </authorList>
    </citation>
    <scope>NUCLEOTIDE SEQUENCE [LARGE SCALE GENOMIC DNA]</scope>
    <source>
        <tissue evidence="1">Leaf</tissue>
    </source>
</reference>
<organism evidence="1">
    <name type="scientific">Manihot esculenta</name>
    <name type="common">Cassava</name>
    <name type="synonym">Jatropha manihot</name>
    <dbReference type="NCBI Taxonomy" id="3983"/>
    <lineage>
        <taxon>Eukaryota</taxon>
        <taxon>Viridiplantae</taxon>
        <taxon>Streptophyta</taxon>
        <taxon>Embryophyta</taxon>
        <taxon>Tracheophyta</taxon>
        <taxon>Spermatophyta</taxon>
        <taxon>Magnoliopsida</taxon>
        <taxon>eudicotyledons</taxon>
        <taxon>Gunneridae</taxon>
        <taxon>Pentapetalae</taxon>
        <taxon>rosids</taxon>
        <taxon>fabids</taxon>
        <taxon>Malpighiales</taxon>
        <taxon>Euphorbiaceae</taxon>
        <taxon>Crotonoideae</taxon>
        <taxon>Manihoteae</taxon>
        <taxon>Manihot</taxon>
    </lineage>
</organism>
<protein>
    <recommendedName>
        <fullName evidence="2">Reverse transcriptase zinc-binding domain-containing protein</fullName>
    </recommendedName>
</protein>
<dbReference type="EMBL" id="CM004398">
    <property type="protein sequence ID" value="OAY35758.1"/>
    <property type="molecule type" value="Genomic_DNA"/>
</dbReference>